<proteinExistence type="predicted"/>
<keyword evidence="1" id="KW-0812">Transmembrane</keyword>
<feature type="transmembrane region" description="Helical" evidence="1">
    <location>
        <begin position="221"/>
        <end position="241"/>
    </location>
</feature>
<dbReference type="EMBL" id="JACSQZ010000056">
    <property type="protein sequence ID" value="MBD7916032.1"/>
    <property type="molecule type" value="Genomic_DNA"/>
</dbReference>
<dbReference type="Proteomes" id="UP000640335">
    <property type="component" value="Unassembled WGS sequence"/>
</dbReference>
<organism evidence="2 3">
    <name type="scientific">Clostridium gallinarum</name>
    <dbReference type="NCBI Taxonomy" id="2762246"/>
    <lineage>
        <taxon>Bacteria</taxon>
        <taxon>Bacillati</taxon>
        <taxon>Bacillota</taxon>
        <taxon>Clostridia</taxon>
        <taxon>Eubacteriales</taxon>
        <taxon>Clostridiaceae</taxon>
        <taxon>Clostridium</taxon>
    </lineage>
</organism>
<keyword evidence="1" id="KW-0472">Membrane</keyword>
<keyword evidence="3" id="KW-1185">Reference proteome</keyword>
<name>A0ABR8Q6I7_9CLOT</name>
<feature type="transmembrane region" description="Helical" evidence="1">
    <location>
        <begin position="182"/>
        <end position="201"/>
    </location>
</feature>
<feature type="transmembrane region" description="Helical" evidence="1">
    <location>
        <begin position="41"/>
        <end position="61"/>
    </location>
</feature>
<keyword evidence="1" id="KW-1133">Transmembrane helix</keyword>
<reference evidence="2 3" key="1">
    <citation type="submission" date="2020-08" db="EMBL/GenBank/DDBJ databases">
        <title>A Genomic Blueprint of the Chicken Gut Microbiome.</title>
        <authorList>
            <person name="Gilroy R."/>
            <person name="Ravi A."/>
            <person name="Getino M."/>
            <person name="Pursley I."/>
            <person name="Horton D.L."/>
            <person name="Alikhan N.-F."/>
            <person name="Baker D."/>
            <person name="Gharbi K."/>
            <person name="Hall N."/>
            <person name="Watson M."/>
            <person name="Adriaenssens E.M."/>
            <person name="Foster-Nyarko E."/>
            <person name="Jarju S."/>
            <person name="Secka A."/>
            <person name="Antonio M."/>
            <person name="Oren A."/>
            <person name="Chaudhuri R."/>
            <person name="La Ragione R.M."/>
            <person name="Hildebrand F."/>
            <person name="Pallen M.J."/>
        </authorList>
    </citation>
    <scope>NUCLEOTIDE SEQUENCE [LARGE SCALE GENOMIC DNA]</scope>
    <source>
        <strain evidence="2 3">Sa3CUN1</strain>
    </source>
</reference>
<comment type="caution">
    <text evidence="2">The sequence shown here is derived from an EMBL/GenBank/DDBJ whole genome shotgun (WGS) entry which is preliminary data.</text>
</comment>
<evidence type="ECO:0000313" key="2">
    <source>
        <dbReference type="EMBL" id="MBD7916032.1"/>
    </source>
</evidence>
<feature type="transmembrane region" description="Helical" evidence="1">
    <location>
        <begin position="12"/>
        <end position="35"/>
    </location>
</feature>
<evidence type="ECO:0000256" key="1">
    <source>
        <dbReference type="SAM" id="Phobius"/>
    </source>
</evidence>
<dbReference type="RefSeq" id="WP_191750782.1">
    <property type="nucleotide sequence ID" value="NZ_JACSQZ010000056.1"/>
</dbReference>
<accession>A0ABR8Q6I7</accession>
<feature type="transmembrane region" description="Helical" evidence="1">
    <location>
        <begin position="148"/>
        <end position="170"/>
    </location>
</feature>
<sequence length="250" mass="28663">MRLKSIVKYNLSSIKSGLAIYYLIFIAVCVSFVLLDKNTNGSISTSGIEMASVIFIFVVGLNFFKENLYFMKSNNVTRKEFLYGTAISMVPIVLIMSIIDIVINRAYNIFISSPTNYDMIYTSLRSENWFLNNNWVQSNSIETLFNTFMFQAAVYLVFFSLGFLITIIYYKCNSLMKIVVSVLPVVSIMILNIVGIYYTNLINKVNNIINIMFGWDSQNPYMAVLTCLIIYIILITISRLLTKRVIIKQV</sequence>
<gene>
    <name evidence="2" type="ORF">H9660_12835</name>
</gene>
<feature type="transmembrane region" description="Helical" evidence="1">
    <location>
        <begin position="81"/>
        <end position="103"/>
    </location>
</feature>
<evidence type="ECO:0000313" key="3">
    <source>
        <dbReference type="Proteomes" id="UP000640335"/>
    </source>
</evidence>
<evidence type="ECO:0008006" key="4">
    <source>
        <dbReference type="Google" id="ProtNLM"/>
    </source>
</evidence>
<protein>
    <recommendedName>
        <fullName evidence="4">ABC transporter permease</fullName>
    </recommendedName>
</protein>